<evidence type="ECO:0000313" key="5">
    <source>
        <dbReference type="Proteomes" id="UP000245119"/>
    </source>
</evidence>
<proteinExistence type="predicted"/>
<feature type="region of interest" description="Disordered" evidence="2">
    <location>
        <begin position="180"/>
        <end position="215"/>
    </location>
</feature>
<evidence type="ECO:0000256" key="2">
    <source>
        <dbReference type="SAM" id="MobiDB-lite"/>
    </source>
</evidence>
<dbReference type="PROSITE" id="PS00028">
    <property type="entry name" value="ZINC_FINGER_C2H2_1"/>
    <property type="match status" value="1"/>
</dbReference>
<feature type="region of interest" description="Disordered" evidence="2">
    <location>
        <begin position="323"/>
        <end position="346"/>
    </location>
</feature>
<keyword evidence="1" id="KW-0862">Zinc</keyword>
<reference evidence="4 5" key="1">
    <citation type="submission" date="2018-04" db="EMBL/GenBank/DDBJ databases">
        <title>The genome of golden apple snail Pomacea canaliculata provides insight into stress tolerance and invasive adaptation.</title>
        <authorList>
            <person name="Liu C."/>
            <person name="Liu B."/>
            <person name="Ren Y."/>
            <person name="Zhang Y."/>
            <person name="Wang H."/>
            <person name="Li S."/>
            <person name="Jiang F."/>
            <person name="Yin L."/>
            <person name="Zhang G."/>
            <person name="Qian W."/>
            <person name="Fan W."/>
        </authorList>
    </citation>
    <scope>NUCLEOTIDE SEQUENCE [LARGE SCALE GENOMIC DNA]</scope>
    <source>
        <strain evidence="4">SZHN2017</strain>
        <tissue evidence="4">Muscle</tissue>
    </source>
</reference>
<name>A0A2T7PBX7_POMCA</name>
<dbReference type="PROSITE" id="PS50157">
    <property type="entry name" value="ZINC_FINGER_C2H2_2"/>
    <property type="match status" value="1"/>
</dbReference>
<dbReference type="Proteomes" id="UP000245119">
    <property type="component" value="Linkage Group LG5"/>
</dbReference>
<sequence length="364" mass="39579">MMWNDQFVCLSCRKRFKEKQEFYSHVWNHQHPDREICQQCSFLDLDHVCQKTDETLKEIISNINLIDACILNHVGNPQIREKILKISTPGCCTEPVSIPDADLPVTESETPSTEIQKDNNLQNENNEPSSVCETDSVELALRDTAVAETMNLGLSSQTMASSSVQACISLPVVDNIRSETTGTSGVNASDIAQSESGSKSCEHESGTTISWSSQSNVIQAASTESATDTVDHHCPTSAVVTESSALSQESSEGVPETELPPHDPTTSTVTENSPQVRKDLTGDVNPDTADVSSRATKTDEATMDVPVFIDGDDVQFNVTNRCSPKDVQEPGTLNDEGNSIDSTPFLSLIPNPSITMNTERETVI</sequence>
<keyword evidence="1" id="KW-0863">Zinc-finger</keyword>
<accession>A0A2T7PBX7</accession>
<gene>
    <name evidence="4" type="ORF">C0Q70_10191</name>
</gene>
<evidence type="ECO:0000259" key="3">
    <source>
        <dbReference type="PROSITE" id="PS50157"/>
    </source>
</evidence>
<keyword evidence="1" id="KW-0479">Metal-binding</keyword>
<feature type="compositionally biased region" description="Polar residues" evidence="2">
    <location>
        <begin position="180"/>
        <end position="199"/>
    </location>
</feature>
<evidence type="ECO:0000313" key="4">
    <source>
        <dbReference type="EMBL" id="PVD30916.1"/>
    </source>
</evidence>
<feature type="compositionally biased region" description="Polar residues" evidence="2">
    <location>
        <begin position="335"/>
        <end position="346"/>
    </location>
</feature>
<protein>
    <recommendedName>
        <fullName evidence="3">C2H2-type domain-containing protein</fullName>
    </recommendedName>
</protein>
<dbReference type="InterPro" id="IPR013087">
    <property type="entry name" value="Znf_C2H2_type"/>
</dbReference>
<feature type="compositionally biased region" description="Polar residues" evidence="2">
    <location>
        <begin position="107"/>
        <end position="130"/>
    </location>
</feature>
<keyword evidence="5" id="KW-1185">Reference proteome</keyword>
<feature type="region of interest" description="Disordered" evidence="2">
    <location>
        <begin position="239"/>
        <end position="298"/>
    </location>
</feature>
<feature type="region of interest" description="Disordered" evidence="2">
    <location>
        <begin position="102"/>
        <end position="130"/>
    </location>
</feature>
<dbReference type="GO" id="GO:0008270">
    <property type="term" value="F:zinc ion binding"/>
    <property type="evidence" value="ECO:0007669"/>
    <property type="project" value="UniProtKB-KW"/>
</dbReference>
<dbReference type="AlphaFoldDB" id="A0A2T7PBX7"/>
<comment type="caution">
    <text evidence="4">The sequence shown here is derived from an EMBL/GenBank/DDBJ whole genome shotgun (WGS) entry which is preliminary data.</text>
</comment>
<evidence type="ECO:0000256" key="1">
    <source>
        <dbReference type="PROSITE-ProRule" id="PRU00042"/>
    </source>
</evidence>
<dbReference type="EMBL" id="PZQS01000005">
    <property type="protein sequence ID" value="PVD30916.1"/>
    <property type="molecule type" value="Genomic_DNA"/>
</dbReference>
<organism evidence="4 5">
    <name type="scientific">Pomacea canaliculata</name>
    <name type="common">Golden apple snail</name>
    <dbReference type="NCBI Taxonomy" id="400727"/>
    <lineage>
        <taxon>Eukaryota</taxon>
        <taxon>Metazoa</taxon>
        <taxon>Spiralia</taxon>
        <taxon>Lophotrochozoa</taxon>
        <taxon>Mollusca</taxon>
        <taxon>Gastropoda</taxon>
        <taxon>Caenogastropoda</taxon>
        <taxon>Architaenioglossa</taxon>
        <taxon>Ampullarioidea</taxon>
        <taxon>Ampullariidae</taxon>
        <taxon>Pomacea</taxon>
    </lineage>
</organism>
<feature type="compositionally biased region" description="Polar residues" evidence="2">
    <location>
        <begin position="206"/>
        <end position="215"/>
    </location>
</feature>
<feature type="compositionally biased region" description="Polar residues" evidence="2">
    <location>
        <begin position="239"/>
        <end position="251"/>
    </location>
</feature>
<feature type="domain" description="C2H2-type" evidence="3">
    <location>
        <begin position="7"/>
        <end position="34"/>
    </location>
</feature>
<feature type="compositionally biased region" description="Polar residues" evidence="2">
    <location>
        <begin position="264"/>
        <end position="275"/>
    </location>
</feature>